<dbReference type="Proteomes" id="UP000321306">
    <property type="component" value="Unassembled WGS sequence"/>
</dbReference>
<gene>
    <name evidence="1" type="ORF">DC3_15430</name>
</gene>
<dbReference type="EMBL" id="BJXB01000005">
    <property type="protein sequence ID" value="GEM45908.1"/>
    <property type="molecule type" value="Genomic_DNA"/>
</dbReference>
<dbReference type="AlphaFoldDB" id="A0A511N0B6"/>
<evidence type="ECO:0000313" key="2">
    <source>
        <dbReference type="Proteomes" id="UP000321306"/>
    </source>
</evidence>
<evidence type="ECO:0000313" key="1">
    <source>
        <dbReference type="EMBL" id="GEM45908.1"/>
    </source>
</evidence>
<accession>A0A511N0B6</accession>
<keyword evidence="2" id="KW-1185">Reference proteome</keyword>
<organism evidence="1 2">
    <name type="scientific">Deinococcus cellulosilyticus (strain DSM 18568 / NBRC 106333 / KACC 11606 / 5516J-15)</name>
    <dbReference type="NCBI Taxonomy" id="1223518"/>
    <lineage>
        <taxon>Bacteria</taxon>
        <taxon>Thermotogati</taxon>
        <taxon>Deinococcota</taxon>
        <taxon>Deinococci</taxon>
        <taxon>Deinococcales</taxon>
        <taxon>Deinococcaceae</taxon>
        <taxon>Deinococcus</taxon>
    </lineage>
</organism>
<sequence>MALTFDNFKLWYPTSQVTQSQFDTWLSSATDWATQQVQCENPTVAKVERAQAAYIQHLYHVGQISNLAPRVGVKVDVKDKVAVSVDAKAVETHQNLADSYLVMASNLLASACPLPEWTPPVIGAAR</sequence>
<dbReference type="RefSeq" id="WP_146883613.1">
    <property type="nucleotide sequence ID" value="NZ_BJXB01000005.1"/>
</dbReference>
<proteinExistence type="predicted"/>
<comment type="caution">
    <text evidence="1">The sequence shown here is derived from an EMBL/GenBank/DDBJ whole genome shotgun (WGS) entry which is preliminary data.</text>
</comment>
<reference evidence="1 2" key="1">
    <citation type="submission" date="2019-07" db="EMBL/GenBank/DDBJ databases">
        <title>Whole genome shotgun sequence of Deinococcus cellulosilyticus NBRC 106333.</title>
        <authorList>
            <person name="Hosoyama A."/>
            <person name="Uohara A."/>
            <person name="Ohji S."/>
            <person name="Ichikawa N."/>
        </authorList>
    </citation>
    <scope>NUCLEOTIDE SEQUENCE [LARGE SCALE GENOMIC DNA]</scope>
    <source>
        <strain evidence="1 2">NBRC 106333</strain>
    </source>
</reference>
<protein>
    <submittedName>
        <fullName evidence="1">Uncharacterized protein</fullName>
    </submittedName>
</protein>
<name>A0A511N0B6_DEIC1</name>